<comment type="similarity">
    <text evidence="2 10">Belongs to the LolA family.</text>
</comment>
<evidence type="ECO:0000256" key="1">
    <source>
        <dbReference type="ARBA" id="ARBA00004418"/>
    </source>
</evidence>
<evidence type="ECO:0000256" key="6">
    <source>
        <dbReference type="ARBA" id="ARBA00022729"/>
    </source>
</evidence>
<dbReference type="AlphaFoldDB" id="A0AAN1WJ41"/>
<accession>A0AAN1WJ41</accession>
<dbReference type="GO" id="GO:0030288">
    <property type="term" value="C:outer membrane-bounded periplasmic space"/>
    <property type="evidence" value="ECO:0007669"/>
    <property type="project" value="TreeGrafter"/>
</dbReference>
<keyword evidence="7 10" id="KW-0574">Periplasm</keyword>
<organism evidence="11 12">
    <name type="scientific">Marinagarivorans cellulosilyticus</name>
    <dbReference type="NCBI Taxonomy" id="2721545"/>
    <lineage>
        <taxon>Bacteria</taxon>
        <taxon>Pseudomonadati</taxon>
        <taxon>Pseudomonadota</taxon>
        <taxon>Gammaproteobacteria</taxon>
        <taxon>Cellvibrionales</taxon>
        <taxon>Cellvibrionaceae</taxon>
        <taxon>Marinagarivorans</taxon>
    </lineage>
</organism>
<dbReference type="Gene3D" id="2.50.20.10">
    <property type="entry name" value="Lipoprotein localisation LolA/LolB/LppX"/>
    <property type="match status" value="1"/>
</dbReference>
<evidence type="ECO:0000256" key="5">
    <source>
        <dbReference type="ARBA" id="ARBA00022448"/>
    </source>
</evidence>
<evidence type="ECO:0000256" key="3">
    <source>
        <dbReference type="ARBA" id="ARBA00011245"/>
    </source>
</evidence>
<dbReference type="Proteomes" id="UP001320119">
    <property type="component" value="Chromosome"/>
</dbReference>
<dbReference type="InterPro" id="IPR029046">
    <property type="entry name" value="LolA/LolB/LppX"/>
</dbReference>
<reference evidence="11 12" key="1">
    <citation type="journal article" date="2022" name="IScience">
        <title>An ultrasensitive nanofiber-based assay for enzymatic hydrolysis and deep-sea microbial degradation of cellulose.</title>
        <authorList>
            <person name="Tsudome M."/>
            <person name="Tachioka M."/>
            <person name="Miyazaki M."/>
            <person name="Uchimura K."/>
            <person name="Tsuda M."/>
            <person name="Takaki Y."/>
            <person name="Deguchi S."/>
        </authorList>
    </citation>
    <scope>NUCLEOTIDE SEQUENCE [LARGE SCALE GENOMIC DNA]</scope>
    <source>
        <strain evidence="11 12">GE09</strain>
    </source>
</reference>
<keyword evidence="8 10" id="KW-0653">Protein transport</keyword>
<keyword evidence="5 10" id="KW-0813">Transport</keyword>
<dbReference type="NCBIfam" id="TIGR00547">
    <property type="entry name" value="lolA"/>
    <property type="match status" value="1"/>
</dbReference>
<comment type="subunit">
    <text evidence="3 10">Monomer.</text>
</comment>
<evidence type="ECO:0000256" key="9">
    <source>
        <dbReference type="ARBA" id="ARBA00023186"/>
    </source>
</evidence>
<dbReference type="SUPFAM" id="SSF89392">
    <property type="entry name" value="Prokaryotic lipoproteins and lipoprotein localization factors"/>
    <property type="match status" value="1"/>
</dbReference>
<protein>
    <recommendedName>
        <fullName evidence="4 10">Outer-membrane lipoprotein carrier protein</fullName>
    </recommendedName>
</protein>
<dbReference type="GO" id="GO:0044874">
    <property type="term" value="P:lipoprotein localization to outer membrane"/>
    <property type="evidence" value="ECO:0007669"/>
    <property type="project" value="UniProtKB-UniRule"/>
</dbReference>
<dbReference type="RefSeq" id="WP_236982929.1">
    <property type="nucleotide sequence ID" value="NZ_AP023086.1"/>
</dbReference>
<dbReference type="EMBL" id="AP023086">
    <property type="protein sequence ID" value="BCD98529.1"/>
    <property type="molecule type" value="Genomic_DNA"/>
</dbReference>
<evidence type="ECO:0000256" key="8">
    <source>
        <dbReference type="ARBA" id="ARBA00022927"/>
    </source>
</evidence>
<evidence type="ECO:0000313" key="11">
    <source>
        <dbReference type="EMBL" id="BCD98529.1"/>
    </source>
</evidence>
<evidence type="ECO:0000256" key="4">
    <source>
        <dbReference type="ARBA" id="ARBA00014035"/>
    </source>
</evidence>
<evidence type="ECO:0000256" key="10">
    <source>
        <dbReference type="HAMAP-Rule" id="MF_00240"/>
    </source>
</evidence>
<sequence>MQIQKSFKQLASVAIFTIGTGAGLAAAFADDQAANTTQTINAPEASKATAADSAARSAIIERLSALQSLRGQFTQTLQAKDGKQLQETTGDFTFKRPGLYHWESSEPFPQIVVGNGETVWVYDPDLEQVTITKQDAMPYNPANLLSGGIADLAARYHIEQSTDKEQERFTLTPLDTANAPFVQLGMHFAGDVLQVATLTDRLGQVTRITLQKTTANTAVDDSLFSFDPPQGTDILMND</sequence>
<dbReference type="CDD" id="cd16325">
    <property type="entry name" value="LolA"/>
    <property type="match status" value="1"/>
</dbReference>
<name>A0AAN1WJ41_9GAMM</name>
<dbReference type="HAMAP" id="MF_00240">
    <property type="entry name" value="LolA"/>
    <property type="match status" value="1"/>
</dbReference>
<keyword evidence="11" id="KW-0449">Lipoprotein</keyword>
<comment type="subcellular location">
    <subcellularLocation>
        <location evidence="1 10">Periplasm</location>
    </subcellularLocation>
</comment>
<dbReference type="InterPro" id="IPR004564">
    <property type="entry name" value="OM_lipoprot_carrier_LolA-like"/>
</dbReference>
<evidence type="ECO:0000256" key="7">
    <source>
        <dbReference type="ARBA" id="ARBA00022764"/>
    </source>
</evidence>
<gene>
    <name evidence="10" type="primary">lolA</name>
    <name evidence="11" type="ORF">MARGE09_P2730</name>
</gene>
<evidence type="ECO:0000313" key="12">
    <source>
        <dbReference type="Proteomes" id="UP001320119"/>
    </source>
</evidence>
<dbReference type="GO" id="GO:0042953">
    <property type="term" value="P:lipoprotein transport"/>
    <property type="evidence" value="ECO:0007669"/>
    <property type="project" value="InterPro"/>
</dbReference>
<evidence type="ECO:0000256" key="2">
    <source>
        <dbReference type="ARBA" id="ARBA00007615"/>
    </source>
</evidence>
<dbReference type="PANTHER" id="PTHR35869:SF1">
    <property type="entry name" value="OUTER-MEMBRANE LIPOPROTEIN CARRIER PROTEIN"/>
    <property type="match status" value="1"/>
</dbReference>
<keyword evidence="9 10" id="KW-0143">Chaperone</keyword>
<dbReference type="InterPro" id="IPR018323">
    <property type="entry name" value="OM_lipoprot_carrier_LolA_Pbac"/>
</dbReference>
<keyword evidence="6" id="KW-0732">Signal</keyword>
<proteinExistence type="inferred from homology"/>
<dbReference type="Pfam" id="PF03548">
    <property type="entry name" value="LolA"/>
    <property type="match status" value="1"/>
</dbReference>
<dbReference type="KEGG" id="marq:MARGE09_P2730"/>
<keyword evidence="12" id="KW-1185">Reference proteome</keyword>
<dbReference type="PANTHER" id="PTHR35869">
    <property type="entry name" value="OUTER-MEMBRANE LIPOPROTEIN CARRIER PROTEIN"/>
    <property type="match status" value="1"/>
</dbReference>
<comment type="function">
    <text evidence="10">Participates in the translocation of lipoproteins from the inner membrane to the outer membrane. Only forms a complex with a lipoprotein if the residue after the N-terminal Cys is not an aspartate (The Asp acts as a targeting signal to indicate that the lipoprotein should stay in the inner membrane).</text>
</comment>